<dbReference type="AlphaFoldDB" id="A0AAJ0CEP5"/>
<gene>
    <name evidence="1" type="ORF">QQS21_010595</name>
</gene>
<proteinExistence type="predicted"/>
<comment type="caution">
    <text evidence="1">The sequence shown here is derived from an EMBL/GenBank/DDBJ whole genome shotgun (WGS) entry which is preliminary data.</text>
</comment>
<reference evidence="1" key="1">
    <citation type="submission" date="2023-06" db="EMBL/GenBank/DDBJ databases">
        <title>Conoideocrella luteorostrata (Hypocreales: Clavicipitaceae), a potential biocontrol fungus for elongate hemlock scale in United States Christmas tree production areas.</title>
        <authorList>
            <person name="Barrett H."/>
            <person name="Lovett B."/>
            <person name="Macias A.M."/>
            <person name="Stajich J.E."/>
            <person name="Kasson M.T."/>
        </authorList>
    </citation>
    <scope>NUCLEOTIDE SEQUENCE</scope>
    <source>
        <strain evidence="1">ARSEF 14590</strain>
    </source>
</reference>
<accession>A0AAJ0CEP5</accession>
<protein>
    <submittedName>
        <fullName evidence="1">Uncharacterized protein</fullName>
    </submittedName>
</protein>
<evidence type="ECO:0000313" key="1">
    <source>
        <dbReference type="EMBL" id="KAK2591710.1"/>
    </source>
</evidence>
<evidence type="ECO:0000313" key="2">
    <source>
        <dbReference type="Proteomes" id="UP001251528"/>
    </source>
</evidence>
<name>A0AAJ0CEP5_9HYPO</name>
<dbReference type="Proteomes" id="UP001251528">
    <property type="component" value="Unassembled WGS sequence"/>
</dbReference>
<organism evidence="1 2">
    <name type="scientific">Conoideocrella luteorostrata</name>
    <dbReference type="NCBI Taxonomy" id="1105319"/>
    <lineage>
        <taxon>Eukaryota</taxon>
        <taxon>Fungi</taxon>
        <taxon>Dikarya</taxon>
        <taxon>Ascomycota</taxon>
        <taxon>Pezizomycotina</taxon>
        <taxon>Sordariomycetes</taxon>
        <taxon>Hypocreomycetidae</taxon>
        <taxon>Hypocreales</taxon>
        <taxon>Clavicipitaceae</taxon>
        <taxon>Conoideocrella</taxon>
    </lineage>
</organism>
<sequence length="250" mass="28763">MPHVLPVRLGNNSTDLSADYGTPNLFFLYYVSPIPEGLKDYLYSLRDAFQAWNAWELGQAESQTRGHVVAGRLPSDSSIASRVHRNNYRSKAVAYFREASENWLSVAHRITGQKSVVTREDEVGLVVVRELRALANEYQLQPQFSVFLAISNSLDLQTDNKLFFTQVHYKYDKDRKQLQPLVQDITYQIKKSGNKDKLEVVIDLTIITYNFDIEFWRKHGHDGGDAIREGEPIRKQMAMDFFVDDGKSRL</sequence>
<dbReference type="EMBL" id="JASWJB010000314">
    <property type="protein sequence ID" value="KAK2591710.1"/>
    <property type="molecule type" value="Genomic_DNA"/>
</dbReference>
<keyword evidence="2" id="KW-1185">Reference proteome</keyword>